<dbReference type="AlphaFoldDB" id="A0AA38MTH2"/>
<feature type="region of interest" description="Disordered" evidence="1">
    <location>
        <begin position="301"/>
        <end position="340"/>
    </location>
</feature>
<comment type="caution">
    <text evidence="2">The sequence shown here is derived from an EMBL/GenBank/DDBJ whole genome shotgun (WGS) entry which is preliminary data.</text>
</comment>
<feature type="compositionally biased region" description="Polar residues" evidence="1">
    <location>
        <begin position="307"/>
        <end position="318"/>
    </location>
</feature>
<organism evidence="2 3">
    <name type="scientific">Lentinula guzmanii</name>
    <dbReference type="NCBI Taxonomy" id="2804957"/>
    <lineage>
        <taxon>Eukaryota</taxon>
        <taxon>Fungi</taxon>
        <taxon>Dikarya</taxon>
        <taxon>Basidiomycota</taxon>
        <taxon>Agaricomycotina</taxon>
        <taxon>Agaricomycetes</taxon>
        <taxon>Agaricomycetidae</taxon>
        <taxon>Agaricales</taxon>
        <taxon>Marasmiineae</taxon>
        <taxon>Omphalotaceae</taxon>
        <taxon>Lentinula</taxon>
    </lineage>
</organism>
<evidence type="ECO:0000256" key="1">
    <source>
        <dbReference type="SAM" id="MobiDB-lite"/>
    </source>
</evidence>
<reference evidence="2" key="2">
    <citation type="journal article" date="2023" name="Proc. Natl. Acad. Sci. U.S.A.">
        <title>A global phylogenomic analysis of the shiitake genus Lentinula.</title>
        <authorList>
            <person name="Sierra-Patev S."/>
            <person name="Min B."/>
            <person name="Naranjo-Ortiz M."/>
            <person name="Looney B."/>
            <person name="Konkel Z."/>
            <person name="Slot J.C."/>
            <person name="Sakamoto Y."/>
            <person name="Steenwyk J.L."/>
            <person name="Rokas A."/>
            <person name="Carro J."/>
            <person name="Camarero S."/>
            <person name="Ferreira P."/>
            <person name="Molpeceres G."/>
            <person name="Ruiz-Duenas F.J."/>
            <person name="Serrano A."/>
            <person name="Henrissat B."/>
            <person name="Drula E."/>
            <person name="Hughes K.W."/>
            <person name="Mata J.L."/>
            <person name="Ishikawa N.K."/>
            <person name="Vargas-Isla R."/>
            <person name="Ushijima S."/>
            <person name="Smith C.A."/>
            <person name="Donoghue J."/>
            <person name="Ahrendt S."/>
            <person name="Andreopoulos W."/>
            <person name="He G."/>
            <person name="LaButti K."/>
            <person name="Lipzen A."/>
            <person name="Ng V."/>
            <person name="Riley R."/>
            <person name="Sandor L."/>
            <person name="Barry K."/>
            <person name="Martinez A.T."/>
            <person name="Xiao Y."/>
            <person name="Gibbons J.G."/>
            <person name="Terashima K."/>
            <person name="Grigoriev I.V."/>
            <person name="Hibbett D."/>
        </authorList>
    </citation>
    <scope>NUCLEOTIDE SEQUENCE</scope>
    <source>
        <strain evidence="2">ET3784</strain>
    </source>
</reference>
<keyword evidence="3" id="KW-1185">Reference proteome</keyword>
<reference evidence="2" key="1">
    <citation type="submission" date="2022-08" db="EMBL/GenBank/DDBJ databases">
        <authorList>
            <consortium name="DOE Joint Genome Institute"/>
            <person name="Min B."/>
            <person name="Sierra-Patev S."/>
            <person name="Naranjo-Ortiz M."/>
            <person name="Looney B."/>
            <person name="Konkel Z."/>
            <person name="Slot J.C."/>
            <person name="Sakamoto Y."/>
            <person name="Steenwyk J.L."/>
            <person name="Rokas A."/>
            <person name="Carro J."/>
            <person name="Camarero S."/>
            <person name="Ferreira P."/>
            <person name="Molpeceres G."/>
            <person name="Ruiz-duenas F.J."/>
            <person name="Serrano A."/>
            <person name="Henrissat B."/>
            <person name="Drula E."/>
            <person name="Hughes K.W."/>
            <person name="Mata J.L."/>
            <person name="Ishikawa N.K."/>
            <person name="Vargas-Isla R."/>
            <person name="Ushijima S."/>
            <person name="Smith C.A."/>
            <person name="Ahrendt S."/>
            <person name="Andreopoulos W."/>
            <person name="He G."/>
            <person name="LaButti K."/>
            <person name="Lipzen A."/>
            <person name="Ng V."/>
            <person name="Riley R."/>
            <person name="Sandor L."/>
            <person name="Barry K."/>
            <person name="Martinez A.T."/>
            <person name="Xiao Y."/>
            <person name="Gibbons J.G."/>
            <person name="Terashima K."/>
            <person name="Hibbett D.S."/>
            <person name="Grigoriev I.V."/>
        </authorList>
    </citation>
    <scope>NUCLEOTIDE SEQUENCE</scope>
    <source>
        <strain evidence="2">ET3784</strain>
    </source>
</reference>
<protein>
    <submittedName>
        <fullName evidence="2">Uncharacterized protein</fullName>
    </submittedName>
</protein>
<dbReference type="Proteomes" id="UP001176059">
    <property type="component" value="Unassembled WGS sequence"/>
</dbReference>
<name>A0AA38MTH2_9AGAR</name>
<feature type="compositionally biased region" description="Basic and acidic residues" evidence="1">
    <location>
        <begin position="74"/>
        <end position="93"/>
    </location>
</feature>
<proteinExistence type="predicted"/>
<evidence type="ECO:0000313" key="3">
    <source>
        <dbReference type="Proteomes" id="UP001176059"/>
    </source>
</evidence>
<dbReference type="EMBL" id="JANVFO010000028">
    <property type="protein sequence ID" value="KAJ3731759.1"/>
    <property type="molecule type" value="Genomic_DNA"/>
</dbReference>
<gene>
    <name evidence="2" type="ORF">DFJ43DRAFT_1039790</name>
</gene>
<accession>A0AA38MTH2</accession>
<feature type="region of interest" description="Disordered" evidence="1">
    <location>
        <begin position="70"/>
        <end position="93"/>
    </location>
</feature>
<evidence type="ECO:0000313" key="2">
    <source>
        <dbReference type="EMBL" id="KAJ3731759.1"/>
    </source>
</evidence>
<sequence length="463" mass="52671">MANRLEFDPALMPCPDFTDEFYAAFRNSLIIDPNHAGVTNNQEAASHLKGQWEVVNTRLRIQYQAQVLADQEEADRRREEADELQKQRETEDRERVLEQAKEVEKKRIPAYSFVTGEGAHRKPLRIHPYAEKLMSARKYVPLWYFLPEAALEAKERAKEVLDTNHYQIANEGGESSSSALVLVGTHSIRASPNAVPDAKLTWSQVILARGAYLKALSLGDWPNEHVKMFAEFFACMDTSEELNAKGGVRALVLYQAEMRMDWFKANERQKPYDLAVTNKEVLEDCWKAVRREEFEKTLKDMRAEARPTQSHSRSNLVAGSSHGKGARHSPYPTTTQRRTSGIVKAEEDLESFDRSFRESNQVQLPRCHRCLGRDRHDVRTCSRTTIRNGKKKVLCHWNKGGYLEISQGIHAGLELCAEWQRPNGCTSHAHQEKHRCSGCASASHGVQNCPEGVESPRPVHAQR</sequence>